<dbReference type="Gene3D" id="3.90.220.20">
    <property type="entry name" value="DNA methylase specificity domains"/>
    <property type="match status" value="1"/>
</dbReference>
<accession>A0A2U2ECW5</accession>
<dbReference type="Proteomes" id="UP000245905">
    <property type="component" value="Unassembled WGS sequence"/>
</dbReference>
<dbReference type="EMBL" id="JRFS01000061">
    <property type="protein sequence ID" value="PWE82345.1"/>
    <property type="molecule type" value="Genomic_DNA"/>
</dbReference>
<dbReference type="GO" id="GO:0009307">
    <property type="term" value="P:DNA restriction-modification system"/>
    <property type="evidence" value="ECO:0007669"/>
    <property type="project" value="UniProtKB-KW"/>
</dbReference>
<organism evidence="5 6">
    <name type="scientific">Agathobacter rectalis</name>
    <dbReference type="NCBI Taxonomy" id="39491"/>
    <lineage>
        <taxon>Bacteria</taxon>
        <taxon>Bacillati</taxon>
        <taxon>Bacillota</taxon>
        <taxon>Clostridia</taxon>
        <taxon>Lachnospirales</taxon>
        <taxon>Lachnospiraceae</taxon>
        <taxon>Agathobacter</taxon>
    </lineage>
</organism>
<dbReference type="PANTHER" id="PTHR30408:SF12">
    <property type="entry name" value="TYPE I RESTRICTION ENZYME MJAVIII SPECIFICITY SUBUNIT"/>
    <property type="match status" value="1"/>
</dbReference>
<dbReference type="AlphaFoldDB" id="A0A2U2ECW5"/>
<reference evidence="5 6" key="1">
    <citation type="submission" date="2014-09" db="EMBL/GenBank/DDBJ databases">
        <title>Butyrate-producing bacteria isolated from human gut.</title>
        <authorList>
            <person name="Zhang Q."/>
            <person name="Zhao L."/>
        </authorList>
    </citation>
    <scope>NUCLEOTIDE SEQUENCE [LARGE SCALE GENOMIC DNA]</scope>
    <source>
        <strain evidence="5 6">R22</strain>
    </source>
</reference>
<dbReference type="Pfam" id="PF01420">
    <property type="entry name" value="Methylase_S"/>
    <property type="match status" value="1"/>
</dbReference>
<feature type="domain" description="Type I restriction modification DNA specificity" evidence="4">
    <location>
        <begin position="11"/>
        <end position="185"/>
    </location>
</feature>
<comment type="similarity">
    <text evidence="1">Belongs to the type-I restriction system S methylase family.</text>
</comment>
<evidence type="ECO:0000256" key="2">
    <source>
        <dbReference type="ARBA" id="ARBA00022747"/>
    </source>
</evidence>
<keyword evidence="2" id="KW-0680">Restriction system</keyword>
<dbReference type="PANTHER" id="PTHR30408">
    <property type="entry name" value="TYPE-1 RESTRICTION ENZYME ECOKI SPECIFICITY PROTEIN"/>
    <property type="match status" value="1"/>
</dbReference>
<evidence type="ECO:0000256" key="3">
    <source>
        <dbReference type="ARBA" id="ARBA00023125"/>
    </source>
</evidence>
<dbReference type="InterPro" id="IPR000055">
    <property type="entry name" value="Restrct_endonuc_typeI_TRD"/>
</dbReference>
<dbReference type="InterPro" id="IPR044946">
    <property type="entry name" value="Restrct_endonuc_typeI_TRD_sf"/>
</dbReference>
<protein>
    <submittedName>
        <fullName evidence="5">Restriction modification system DNA specificity subunit</fullName>
    </submittedName>
</protein>
<keyword evidence="3" id="KW-0238">DNA-binding</keyword>
<evidence type="ECO:0000256" key="1">
    <source>
        <dbReference type="ARBA" id="ARBA00010923"/>
    </source>
</evidence>
<dbReference type="SUPFAM" id="SSF116734">
    <property type="entry name" value="DNA methylase specificity domain"/>
    <property type="match status" value="1"/>
</dbReference>
<name>A0A2U2ECW5_9FIRM</name>
<evidence type="ECO:0000313" key="6">
    <source>
        <dbReference type="Proteomes" id="UP000245905"/>
    </source>
</evidence>
<evidence type="ECO:0000313" key="5">
    <source>
        <dbReference type="EMBL" id="PWE82345.1"/>
    </source>
</evidence>
<evidence type="ECO:0000259" key="4">
    <source>
        <dbReference type="Pfam" id="PF01420"/>
    </source>
</evidence>
<dbReference type="GO" id="GO:0003677">
    <property type="term" value="F:DNA binding"/>
    <property type="evidence" value="ECO:0007669"/>
    <property type="project" value="UniProtKB-KW"/>
</dbReference>
<sequence length="210" mass="24135">MFGDPVANPMHWPVKRLKELAIQINSGNTPKGGSENYVEKGITFFRSQNVWKDRLEMDDIAYIDEKTHESMKRSSLKHGDILMTKTGRINTENSSLGRAALYEGEDDMANVNGHVYFIRLKEGVNNKFVLRVLVSPEYRDLIRSVCVGGIDKRQLNKEHIEEFPIIYPPSEMIDNYIEFVEQVNKSKVAVQKALDESQILFDSLMQKYFG</sequence>
<comment type="caution">
    <text evidence="5">The sequence shown here is derived from an EMBL/GenBank/DDBJ whole genome shotgun (WGS) entry which is preliminary data.</text>
</comment>
<dbReference type="InterPro" id="IPR052021">
    <property type="entry name" value="Type-I_RS_S_subunit"/>
</dbReference>
<proteinExistence type="inferred from homology"/>
<gene>
    <name evidence="5" type="ORF">LD38_16350</name>
</gene>